<dbReference type="Proteomes" id="UP000694388">
    <property type="component" value="Unplaced"/>
</dbReference>
<keyword evidence="1" id="KW-0812">Transmembrane</keyword>
<accession>A0A8C4R993</accession>
<dbReference type="AlphaFoldDB" id="A0A8C4R993"/>
<dbReference type="PANTHER" id="PTHR43568:SF1">
    <property type="entry name" value="P PROTEIN"/>
    <property type="match status" value="1"/>
</dbReference>
<dbReference type="PANTHER" id="PTHR43568">
    <property type="entry name" value="P PROTEIN"/>
    <property type="match status" value="1"/>
</dbReference>
<dbReference type="InterPro" id="IPR051475">
    <property type="entry name" value="Diverse_Ion_Transporter"/>
</dbReference>
<evidence type="ECO:0000313" key="3">
    <source>
        <dbReference type="Proteomes" id="UP000694388"/>
    </source>
</evidence>
<organism evidence="2 3">
    <name type="scientific">Eptatretus burgeri</name>
    <name type="common">Inshore hagfish</name>
    <dbReference type="NCBI Taxonomy" id="7764"/>
    <lineage>
        <taxon>Eukaryota</taxon>
        <taxon>Metazoa</taxon>
        <taxon>Chordata</taxon>
        <taxon>Craniata</taxon>
        <taxon>Vertebrata</taxon>
        <taxon>Cyclostomata</taxon>
        <taxon>Myxini</taxon>
        <taxon>Myxiniformes</taxon>
        <taxon>Myxinidae</taxon>
        <taxon>Eptatretinae</taxon>
        <taxon>Eptatretus</taxon>
    </lineage>
</organism>
<feature type="transmembrane region" description="Helical" evidence="1">
    <location>
        <begin position="243"/>
        <end position="261"/>
    </location>
</feature>
<evidence type="ECO:0000256" key="1">
    <source>
        <dbReference type="SAM" id="Phobius"/>
    </source>
</evidence>
<keyword evidence="1" id="KW-1133">Transmembrane helix</keyword>
<keyword evidence="3" id="KW-1185">Reference proteome</keyword>
<reference evidence="2" key="2">
    <citation type="submission" date="2025-09" db="UniProtKB">
        <authorList>
            <consortium name="Ensembl"/>
        </authorList>
    </citation>
    <scope>IDENTIFICATION</scope>
</reference>
<keyword evidence="1" id="KW-0472">Membrane</keyword>
<evidence type="ECO:0000313" key="2">
    <source>
        <dbReference type="Ensembl" id="ENSEBUP00000026099.1"/>
    </source>
</evidence>
<reference evidence="2" key="1">
    <citation type="submission" date="2025-08" db="UniProtKB">
        <authorList>
            <consortium name="Ensembl"/>
        </authorList>
    </citation>
    <scope>IDENTIFICATION</scope>
</reference>
<protein>
    <submittedName>
        <fullName evidence="2">Uncharacterized protein</fullName>
    </submittedName>
</protein>
<proteinExistence type="predicted"/>
<sequence>MMPEVCVQFHDGTPRNSKNLLENDEKTPLLPLTESGLFCSSLDDLCLTSIELDLQCASNLQNSASVDIKLRDKENETSRSSKCRFLLRSFKTIFLFGIVVICAGLFALRPDQDRPWTLFSLTSSQEYSMNLSDARSAKLLKLSISGPFEENAGRGTKGFLSVRVLQQGAQDGRNHFSILGLYNWTIDTNPSRQRVEHGRKALDIDTVSSGRTSISLKVVAPRNRFVQLGVSHHFEYTTVEGKVAIASVILLGVYILIITEVSNQSSKCKRFSPIDPPLPSVCESCIQIGRHGGRLACRYAHSPLSRLACV</sequence>
<dbReference type="Ensembl" id="ENSEBUT00000026675.1">
    <property type="protein sequence ID" value="ENSEBUP00000026099.1"/>
    <property type="gene ID" value="ENSEBUG00000016083.1"/>
</dbReference>
<name>A0A8C4R993_EPTBU</name>
<feature type="transmembrane region" description="Helical" evidence="1">
    <location>
        <begin position="89"/>
        <end position="108"/>
    </location>
</feature>